<evidence type="ECO:0000259" key="2">
    <source>
        <dbReference type="Pfam" id="PF05970"/>
    </source>
</evidence>
<dbReference type="GO" id="GO:0005524">
    <property type="term" value="F:ATP binding"/>
    <property type="evidence" value="ECO:0007669"/>
    <property type="project" value="UniProtKB-KW"/>
</dbReference>
<dbReference type="InterPro" id="IPR027417">
    <property type="entry name" value="P-loop_NTPase"/>
</dbReference>
<keyword evidence="1" id="KW-0234">DNA repair</keyword>
<keyword evidence="1" id="KW-0378">Hydrolase</keyword>
<dbReference type="GO" id="GO:0016787">
    <property type="term" value="F:hydrolase activity"/>
    <property type="evidence" value="ECO:0007669"/>
    <property type="project" value="UniProtKB-KW"/>
</dbReference>
<organism evidence="4 5">
    <name type="scientific">Solanum commersonii</name>
    <name type="common">Commerson's wild potato</name>
    <name type="synonym">Commerson's nightshade</name>
    <dbReference type="NCBI Taxonomy" id="4109"/>
    <lineage>
        <taxon>Eukaryota</taxon>
        <taxon>Viridiplantae</taxon>
        <taxon>Streptophyta</taxon>
        <taxon>Embryophyta</taxon>
        <taxon>Tracheophyta</taxon>
        <taxon>Spermatophyta</taxon>
        <taxon>Magnoliopsida</taxon>
        <taxon>eudicotyledons</taxon>
        <taxon>Gunneridae</taxon>
        <taxon>Pentapetalae</taxon>
        <taxon>asterids</taxon>
        <taxon>lamiids</taxon>
        <taxon>Solanales</taxon>
        <taxon>Solanaceae</taxon>
        <taxon>Solanoideae</taxon>
        <taxon>Solaneae</taxon>
        <taxon>Solanum</taxon>
    </lineage>
</organism>
<feature type="domain" description="DNA helicase Pif1-like 2B" evidence="3">
    <location>
        <begin position="252"/>
        <end position="294"/>
    </location>
</feature>
<dbReference type="EMBL" id="JACXVP010000011">
    <property type="protein sequence ID" value="KAG5577424.1"/>
    <property type="molecule type" value="Genomic_DNA"/>
</dbReference>
<dbReference type="PANTHER" id="PTHR10492">
    <property type="match status" value="1"/>
</dbReference>
<comment type="similarity">
    <text evidence="1">Belongs to the helicase family.</text>
</comment>
<keyword evidence="1" id="KW-0547">Nucleotide-binding</keyword>
<keyword evidence="5" id="KW-1185">Reference proteome</keyword>
<evidence type="ECO:0000313" key="5">
    <source>
        <dbReference type="Proteomes" id="UP000824120"/>
    </source>
</evidence>
<keyword evidence="1" id="KW-0347">Helicase</keyword>
<keyword evidence="1" id="KW-0227">DNA damage</keyword>
<dbReference type="Pfam" id="PF21530">
    <property type="entry name" value="Pif1_2B_dom"/>
    <property type="match status" value="1"/>
</dbReference>
<dbReference type="Gene3D" id="3.40.50.300">
    <property type="entry name" value="P-loop containing nucleotide triphosphate hydrolases"/>
    <property type="match status" value="1"/>
</dbReference>
<dbReference type="Pfam" id="PF05970">
    <property type="entry name" value="PIF1"/>
    <property type="match status" value="1"/>
</dbReference>
<dbReference type="SUPFAM" id="SSF52540">
    <property type="entry name" value="P-loop containing nucleoside triphosphate hydrolases"/>
    <property type="match status" value="1"/>
</dbReference>
<dbReference type="CDD" id="cd18809">
    <property type="entry name" value="SF1_C_RecD"/>
    <property type="match status" value="1"/>
</dbReference>
<dbReference type="GO" id="GO:0006281">
    <property type="term" value="P:DNA repair"/>
    <property type="evidence" value="ECO:0007669"/>
    <property type="project" value="UniProtKB-KW"/>
</dbReference>
<keyword evidence="1" id="KW-0233">DNA recombination</keyword>
<comment type="cofactor">
    <cofactor evidence="1">
        <name>Mg(2+)</name>
        <dbReference type="ChEBI" id="CHEBI:18420"/>
    </cofactor>
</comment>
<evidence type="ECO:0000313" key="4">
    <source>
        <dbReference type="EMBL" id="KAG5577424.1"/>
    </source>
</evidence>
<dbReference type="GO" id="GO:0043139">
    <property type="term" value="F:5'-3' DNA helicase activity"/>
    <property type="evidence" value="ECO:0007669"/>
    <property type="project" value="UniProtKB-EC"/>
</dbReference>
<sequence>MGYIALATATSGVAASILQGGRTTHSRFKIPIDLDENSSCNISKESSLAGLIREAKLIVWDEVSMAKRKMIEVLDLLLKDLMNTNVLFGGKVVVLGGDFRQTLPAVRYGKKEDFIAQSLIYSTIWNELEKFHLSENIRARIDPTFCDYLLKIGNGQEQLNLTNKIEIPDPLIIPYTTEKESLDKLFAATYSNLNPSYCDLSPTDSRVILTTKNDFVDKINDMLIDQFTGKSKTFIAIDEALDFYNQAQFEDLLHTLHPLGLPPYILRLKENCPIILLRNLNPCEGLCNGTRLTCSDFKTHVISAKITTGDFKNTHVFISRIPLLSSQDEKVPVQFKRTQFPIRLCFAMTINKAQGQILDFVGIYLREPVFSHGQLYVALSRAKSSNSVRILIRPSTPTNHDDHTTSNIVYQEIIQRAIM</sequence>
<dbReference type="PANTHER" id="PTHR10492:SF100">
    <property type="entry name" value="ATP-DEPENDENT DNA HELICASE"/>
    <property type="match status" value="1"/>
</dbReference>
<keyword evidence="1" id="KW-0067">ATP-binding</keyword>
<dbReference type="InterPro" id="IPR049163">
    <property type="entry name" value="Pif1-like_2B_dom"/>
</dbReference>
<dbReference type="GO" id="GO:0000723">
    <property type="term" value="P:telomere maintenance"/>
    <property type="evidence" value="ECO:0007669"/>
    <property type="project" value="InterPro"/>
</dbReference>
<evidence type="ECO:0000256" key="1">
    <source>
        <dbReference type="RuleBase" id="RU363044"/>
    </source>
</evidence>
<dbReference type="EC" id="5.6.2.3" evidence="1"/>
<comment type="catalytic activity">
    <reaction evidence="1">
        <text>ATP + H2O = ADP + phosphate + H(+)</text>
        <dbReference type="Rhea" id="RHEA:13065"/>
        <dbReference type="ChEBI" id="CHEBI:15377"/>
        <dbReference type="ChEBI" id="CHEBI:15378"/>
        <dbReference type="ChEBI" id="CHEBI:30616"/>
        <dbReference type="ChEBI" id="CHEBI:43474"/>
        <dbReference type="ChEBI" id="CHEBI:456216"/>
        <dbReference type="EC" id="5.6.2.3"/>
    </reaction>
</comment>
<protein>
    <recommendedName>
        <fullName evidence="1">ATP-dependent DNA helicase</fullName>
        <ecNumber evidence="1">5.6.2.3</ecNumber>
    </recommendedName>
</protein>
<proteinExistence type="inferred from homology"/>
<dbReference type="GO" id="GO:0006310">
    <property type="term" value="P:DNA recombination"/>
    <property type="evidence" value="ECO:0007669"/>
    <property type="project" value="UniProtKB-KW"/>
</dbReference>
<dbReference type="Proteomes" id="UP000824120">
    <property type="component" value="Chromosome 11"/>
</dbReference>
<comment type="caution">
    <text evidence="4">The sequence shown here is derived from an EMBL/GenBank/DDBJ whole genome shotgun (WGS) entry which is preliminary data.</text>
</comment>
<evidence type="ECO:0000259" key="3">
    <source>
        <dbReference type="Pfam" id="PF21530"/>
    </source>
</evidence>
<reference evidence="4 5" key="1">
    <citation type="submission" date="2020-09" db="EMBL/GenBank/DDBJ databases">
        <title>De no assembly of potato wild relative species, Solanum commersonii.</title>
        <authorList>
            <person name="Cho K."/>
        </authorList>
    </citation>
    <scope>NUCLEOTIDE SEQUENCE [LARGE SCALE GENOMIC DNA]</scope>
    <source>
        <strain evidence="4">LZ3.2</strain>
        <tissue evidence="4">Leaf</tissue>
    </source>
</reference>
<dbReference type="AlphaFoldDB" id="A0A9J5WQY2"/>
<dbReference type="InterPro" id="IPR010285">
    <property type="entry name" value="DNA_helicase_pif1-like_DEAD"/>
</dbReference>
<dbReference type="OrthoDB" id="1302464at2759"/>
<dbReference type="FunFam" id="3.40.50.300:FF:002884">
    <property type="entry name" value="ATP-dependent DNA helicase"/>
    <property type="match status" value="1"/>
</dbReference>
<name>A0A9J5WQY2_SOLCO</name>
<gene>
    <name evidence="4" type="ORF">H5410_057558</name>
</gene>
<feature type="domain" description="DNA helicase Pif1-like DEAD-box helicase" evidence="2">
    <location>
        <begin position="3"/>
        <end position="158"/>
    </location>
</feature>
<accession>A0A9J5WQY2</accession>